<evidence type="ECO:0000313" key="1">
    <source>
        <dbReference type="EMBL" id="CAJ0888304.1"/>
    </source>
</evidence>
<protein>
    <submittedName>
        <fullName evidence="1">Uncharacterized protein</fullName>
    </submittedName>
</protein>
<gene>
    <name evidence="1" type="ORF">AMST5_03866</name>
</gene>
<proteinExistence type="predicted"/>
<dbReference type="EMBL" id="OY288114">
    <property type="protein sequence ID" value="CAJ0888304.1"/>
    <property type="molecule type" value="Genomic_DNA"/>
</dbReference>
<sequence>MRRFDKNVAGVGERQKVTTAQPRDKIRYDVIIGANDKLERDISRLQLFLQTLNGDTNLRSAVVEETRQDMGRTGQHRHAVCNRGARHCDRGLEIPGAIVDARQNMAVKIDHHAGTEAPVRLLPVMGSEVSTIADSL</sequence>
<organism evidence="1">
    <name type="scientific">freshwater sediment metagenome</name>
    <dbReference type="NCBI Taxonomy" id="556182"/>
    <lineage>
        <taxon>unclassified sequences</taxon>
        <taxon>metagenomes</taxon>
        <taxon>ecological metagenomes</taxon>
    </lineage>
</organism>
<dbReference type="AlphaFoldDB" id="A0AA48RBW4"/>
<name>A0AA48RBW4_9ZZZZ</name>
<accession>A0AA48RBW4</accession>
<reference evidence="1" key="1">
    <citation type="submission" date="2023-07" db="EMBL/GenBank/DDBJ databases">
        <authorList>
            <person name="Pelsma A.J. K."/>
        </authorList>
    </citation>
    <scope>NUCLEOTIDE SEQUENCE</scope>
</reference>